<dbReference type="EMBL" id="JBANRG010000072">
    <property type="protein sequence ID" value="KAK7439565.1"/>
    <property type="molecule type" value="Genomic_DNA"/>
</dbReference>
<accession>A0ABR1IRZ3</accession>
<dbReference type="Proteomes" id="UP001498398">
    <property type="component" value="Unassembled WGS sequence"/>
</dbReference>
<reference evidence="1 2" key="1">
    <citation type="submission" date="2024-01" db="EMBL/GenBank/DDBJ databases">
        <title>A draft genome for the cacao thread blight pathogen Marasmiellus scandens.</title>
        <authorList>
            <person name="Baruah I.K."/>
            <person name="Leung J."/>
            <person name="Bukari Y."/>
            <person name="Amoako-Attah I."/>
            <person name="Meinhardt L.W."/>
            <person name="Bailey B.A."/>
            <person name="Cohen S.P."/>
        </authorList>
    </citation>
    <scope>NUCLEOTIDE SEQUENCE [LARGE SCALE GENOMIC DNA]</scope>
    <source>
        <strain evidence="1 2">GH-19</strain>
    </source>
</reference>
<evidence type="ECO:0000313" key="1">
    <source>
        <dbReference type="EMBL" id="KAK7439565.1"/>
    </source>
</evidence>
<evidence type="ECO:0000313" key="2">
    <source>
        <dbReference type="Proteomes" id="UP001498398"/>
    </source>
</evidence>
<name>A0ABR1IRZ3_9AGAR</name>
<comment type="caution">
    <text evidence="1">The sequence shown here is derived from an EMBL/GenBank/DDBJ whole genome shotgun (WGS) entry which is preliminary data.</text>
</comment>
<dbReference type="Gene3D" id="2.80.10.50">
    <property type="match status" value="1"/>
</dbReference>
<protein>
    <submittedName>
        <fullName evidence="1">Uncharacterized protein</fullName>
    </submittedName>
</protein>
<proteinExistence type="predicted"/>
<gene>
    <name evidence="1" type="ORF">VKT23_017494</name>
</gene>
<keyword evidence="2" id="KW-1185">Reference proteome</keyword>
<organism evidence="1 2">
    <name type="scientific">Marasmiellus scandens</name>
    <dbReference type="NCBI Taxonomy" id="2682957"/>
    <lineage>
        <taxon>Eukaryota</taxon>
        <taxon>Fungi</taxon>
        <taxon>Dikarya</taxon>
        <taxon>Basidiomycota</taxon>
        <taxon>Agaricomycotina</taxon>
        <taxon>Agaricomycetes</taxon>
        <taxon>Agaricomycetidae</taxon>
        <taxon>Agaricales</taxon>
        <taxon>Marasmiineae</taxon>
        <taxon>Omphalotaceae</taxon>
        <taxon>Marasmiellus</taxon>
    </lineage>
</organism>
<sequence length="187" mass="21142">MSNTNTSLPPHALAFCKMFPEGRLCRFVNRRSGTLLDVRPDLNLASDEIPKVVCNPESVGVQYWIITPHGDGQAIIPVPRDGSFKVRYLTPSSLRNDVPVTVSPLPVSWIIFPTADSPKDNPLTPVSVPHGLYEEWTCEISWPHFRNQSPCLLHLWYGSPDADTKVVLYPTDGGQWEFWQVQFIRQD</sequence>